<dbReference type="Gene3D" id="1.10.390.10">
    <property type="entry name" value="Neutral Protease Domain 2"/>
    <property type="match status" value="1"/>
</dbReference>
<evidence type="ECO:0000256" key="8">
    <source>
        <dbReference type="PIRSR" id="PIRSR634016-3"/>
    </source>
</evidence>
<dbReference type="AlphaFoldDB" id="A0A1J4KKS7"/>
<dbReference type="GO" id="GO:0043171">
    <property type="term" value="P:peptide catabolic process"/>
    <property type="evidence" value="ECO:0007669"/>
    <property type="project" value="TreeGrafter"/>
</dbReference>
<feature type="domain" description="Peptidase M1 membrane alanine aminopeptidase" evidence="10">
    <location>
        <begin position="227"/>
        <end position="284"/>
    </location>
</feature>
<dbReference type="InterPro" id="IPR050344">
    <property type="entry name" value="Peptidase_M1_aminopeptidases"/>
</dbReference>
<dbReference type="InterPro" id="IPR014782">
    <property type="entry name" value="Peptidase_M1_dom"/>
</dbReference>
<dbReference type="PANTHER" id="PTHR11533:SF299">
    <property type="entry name" value="AMINOPEPTIDASE"/>
    <property type="match status" value="1"/>
</dbReference>
<keyword evidence="6" id="KW-0482">Metalloprotease</keyword>
<keyword evidence="2" id="KW-0645">Protease</keyword>
<evidence type="ECO:0000256" key="6">
    <source>
        <dbReference type="ARBA" id="ARBA00023049"/>
    </source>
</evidence>
<feature type="domain" description="Aminopeptidase N-like N-terminal" evidence="11">
    <location>
        <begin position="26"/>
        <end position="191"/>
    </location>
</feature>
<dbReference type="Gene3D" id="2.60.40.1730">
    <property type="entry name" value="tricorn interacting facor f3 domain"/>
    <property type="match status" value="1"/>
</dbReference>
<dbReference type="EMBL" id="MLAK01000580">
    <property type="protein sequence ID" value="OHT11746.1"/>
    <property type="molecule type" value="Genomic_DNA"/>
</dbReference>
<feature type="binding site" evidence="8">
    <location>
        <position position="355"/>
    </location>
    <ligand>
        <name>Zn(2+)</name>
        <dbReference type="ChEBI" id="CHEBI:29105"/>
        <note>catalytic</note>
    </ligand>
</feature>
<dbReference type="CDD" id="cd09601">
    <property type="entry name" value="M1_APN-Q_like"/>
    <property type="match status" value="1"/>
</dbReference>
<dbReference type="InterPro" id="IPR027268">
    <property type="entry name" value="Peptidase_M4/M1_CTD_sf"/>
</dbReference>
<evidence type="ECO:0000313" key="13">
    <source>
        <dbReference type="Proteomes" id="UP000179807"/>
    </source>
</evidence>
<comment type="cofactor">
    <cofactor evidence="8">
        <name>Zn(2+)</name>
        <dbReference type="ChEBI" id="CHEBI:29105"/>
    </cofactor>
    <text evidence="8">Binds 1 zinc ion per subunit.</text>
</comment>
<name>A0A1J4KKS7_9EUKA</name>
<feature type="domain" description="Peptidase M1 membrane alanine aminopeptidase" evidence="10">
    <location>
        <begin position="350"/>
        <end position="507"/>
    </location>
</feature>
<proteinExistence type="inferred from homology"/>
<dbReference type="Pfam" id="PF01433">
    <property type="entry name" value="Peptidase_M1"/>
    <property type="match status" value="2"/>
</dbReference>
<evidence type="ECO:0000259" key="11">
    <source>
        <dbReference type="Pfam" id="PF17900"/>
    </source>
</evidence>
<feature type="site" description="Transition state stabilizer" evidence="9">
    <location>
        <position position="438"/>
    </location>
</feature>
<keyword evidence="3 8" id="KW-0479">Metal-binding</keyword>
<dbReference type="Pfam" id="PF17900">
    <property type="entry name" value="Peptidase_M1_N"/>
    <property type="match status" value="1"/>
</dbReference>
<evidence type="ECO:0000256" key="2">
    <source>
        <dbReference type="ARBA" id="ARBA00022670"/>
    </source>
</evidence>
<dbReference type="GO" id="GO:0042277">
    <property type="term" value="F:peptide binding"/>
    <property type="evidence" value="ECO:0007669"/>
    <property type="project" value="TreeGrafter"/>
</dbReference>
<dbReference type="GO" id="GO:0005615">
    <property type="term" value="C:extracellular space"/>
    <property type="evidence" value="ECO:0007669"/>
    <property type="project" value="TreeGrafter"/>
</dbReference>
<dbReference type="VEuPathDB" id="TrichDB:TRFO_18726"/>
<dbReference type="InterPro" id="IPR034016">
    <property type="entry name" value="M1_APN-typ"/>
</dbReference>
<evidence type="ECO:0000256" key="9">
    <source>
        <dbReference type="PIRSR" id="PIRSR634016-4"/>
    </source>
</evidence>
<dbReference type="SUPFAM" id="SSF55486">
    <property type="entry name" value="Metalloproteases ('zincins'), catalytic domain"/>
    <property type="match status" value="1"/>
</dbReference>
<evidence type="ECO:0000256" key="4">
    <source>
        <dbReference type="ARBA" id="ARBA00022801"/>
    </source>
</evidence>
<dbReference type="InterPro" id="IPR042097">
    <property type="entry name" value="Aminopeptidase_N-like_N_sf"/>
</dbReference>
<dbReference type="InterPro" id="IPR001930">
    <property type="entry name" value="Peptidase_M1"/>
</dbReference>
<dbReference type="SUPFAM" id="SSF63737">
    <property type="entry name" value="Leukotriene A4 hydrolase N-terminal domain"/>
    <property type="match status" value="1"/>
</dbReference>
<dbReference type="GO" id="GO:0005737">
    <property type="term" value="C:cytoplasm"/>
    <property type="evidence" value="ECO:0007669"/>
    <property type="project" value="TreeGrafter"/>
</dbReference>
<comment type="caution">
    <text evidence="12">The sequence shown here is derived from an EMBL/GenBank/DDBJ whole genome shotgun (WGS) entry which is preliminary data.</text>
</comment>
<dbReference type="GO" id="GO:0006508">
    <property type="term" value="P:proteolysis"/>
    <property type="evidence" value="ECO:0007669"/>
    <property type="project" value="UniProtKB-KW"/>
</dbReference>
<dbReference type="RefSeq" id="XP_068364882.1">
    <property type="nucleotide sequence ID" value="XM_068500347.1"/>
</dbReference>
<dbReference type="PRINTS" id="PR00756">
    <property type="entry name" value="ALADIPTASE"/>
</dbReference>
<dbReference type="GeneID" id="94835051"/>
<protein>
    <recommendedName>
        <fullName evidence="14">Peptidase M1 membrane alanine aminopeptidase domain-containing protein</fullName>
    </recommendedName>
</protein>
<evidence type="ECO:0008006" key="14">
    <source>
        <dbReference type="Google" id="ProtNLM"/>
    </source>
</evidence>
<evidence type="ECO:0000256" key="1">
    <source>
        <dbReference type="ARBA" id="ARBA00010136"/>
    </source>
</evidence>
<evidence type="ECO:0000313" key="12">
    <source>
        <dbReference type="EMBL" id="OHT11746.1"/>
    </source>
</evidence>
<evidence type="ECO:0000256" key="7">
    <source>
        <dbReference type="PIRSR" id="PIRSR634016-1"/>
    </source>
</evidence>
<dbReference type="InterPro" id="IPR045357">
    <property type="entry name" value="Aminopeptidase_N-like_N"/>
</dbReference>
<dbReference type="PANTHER" id="PTHR11533">
    <property type="entry name" value="PROTEASE M1 ZINC METALLOPROTEASE"/>
    <property type="match status" value="1"/>
</dbReference>
<keyword evidence="5 8" id="KW-0862">Zinc</keyword>
<accession>A0A1J4KKS7</accession>
<dbReference type="OrthoDB" id="275509at2759"/>
<keyword evidence="13" id="KW-1185">Reference proteome</keyword>
<dbReference type="Proteomes" id="UP000179807">
    <property type="component" value="Unassembled WGS sequence"/>
</dbReference>
<feature type="active site" description="Proton acceptor" evidence="7">
    <location>
        <position position="356"/>
    </location>
</feature>
<evidence type="ECO:0000259" key="10">
    <source>
        <dbReference type="Pfam" id="PF01433"/>
    </source>
</evidence>
<reference evidence="12" key="1">
    <citation type="submission" date="2016-10" db="EMBL/GenBank/DDBJ databases">
        <authorList>
            <person name="Benchimol M."/>
            <person name="Almeida L.G."/>
            <person name="Vasconcelos A.T."/>
            <person name="Perreira-Neves A."/>
            <person name="Rosa I.A."/>
            <person name="Tasca T."/>
            <person name="Bogo M.R."/>
            <person name="de Souza W."/>
        </authorList>
    </citation>
    <scope>NUCLEOTIDE SEQUENCE [LARGE SCALE GENOMIC DNA]</scope>
    <source>
        <strain evidence="12">K</strain>
    </source>
</reference>
<feature type="binding site" evidence="8">
    <location>
        <position position="378"/>
    </location>
    <ligand>
        <name>Zn(2+)</name>
        <dbReference type="ChEBI" id="CHEBI:29105"/>
        <note>catalytic</note>
    </ligand>
</feature>
<comment type="similarity">
    <text evidence="1">Belongs to the peptidase M1 family.</text>
</comment>
<dbReference type="GO" id="GO:0016020">
    <property type="term" value="C:membrane"/>
    <property type="evidence" value="ECO:0007669"/>
    <property type="project" value="TreeGrafter"/>
</dbReference>
<dbReference type="GO" id="GO:0070006">
    <property type="term" value="F:metalloaminopeptidase activity"/>
    <property type="evidence" value="ECO:0007669"/>
    <property type="project" value="TreeGrafter"/>
</dbReference>
<dbReference type="GO" id="GO:0008270">
    <property type="term" value="F:zinc ion binding"/>
    <property type="evidence" value="ECO:0007669"/>
    <property type="project" value="InterPro"/>
</dbReference>
<evidence type="ECO:0000256" key="3">
    <source>
        <dbReference type="ARBA" id="ARBA00022723"/>
    </source>
</evidence>
<evidence type="ECO:0000256" key="5">
    <source>
        <dbReference type="ARBA" id="ARBA00022833"/>
    </source>
</evidence>
<feature type="binding site" evidence="8">
    <location>
        <position position="359"/>
    </location>
    <ligand>
        <name>Zn(2+)</name>
        <dbReference type="ChEBI" id="CHEBI:29105"/>
        <note>catalytic</note>
    </ligand>
</feature>
<sequence length="632" mass="72123">MIWNFDITNPPDCESVPAVRLPTDYVPTHYGIFIHPDIPGKTFSAQVTIYFKCNHESSQLELHCHNTLVITSVLQNGSPLTFRTDGEKIVISGNNFDKSPITICYYGTLNHKMNGLYYNDDYSCCSKFEPSDARKMFPCFDEPWAKATFSITVRALASLTALSNMPAESVVNVDHDKITYFQTSPPMSTYLVAIAVGRYSHITGSTKRGLPIDIYLSAENAQYLQFPLKEAIKSVEYLEEYFDMEFDLPRLQILGAKRFMSGGMENYGLIIIMEQFFLAQPTDQINSEAGPASLSDYQLFQMACMPAMLDTVANLMSKTKLINLVDSMDESLNKLMAMMLSPQAMLILCSGIITHEIVHMWAGDIVSPKWWDSLWLNEGFATLLPSMMYRKYHPNYDFFFSQDDTNYQMALALDSLEGSRPIHSNLISEVDSFDQLSYNKAASILRMLQIQLGDDVFRDGYRLFLKKYKNSSADTNDFINTYKEFLSNLPENSPAKTFDIQNFFDVWIYAEGFPLIILEDNCLRQMSYTGNVDKVWPVPLQIIYGRNGVAHRMNVFLNTEETELNLDADWIIVNPGTISFCRVWHVGDCLQKAIMYGVKYLTVQERFNFWVDQQVLAARGMIDQDEISMLSI</sequence>
<gene>
    <name evidence="12" type="ORF">TRFO_18726</name>
</gene>
<organism evidence="12 13">
    <name type="scientific">Tritrichomonas foetus</name>
    <dbReference type="NCBI Taxonomy" id="1144522"/>
    <lineage>
        <taxon>Eukaryota</taxon>
        <taxon>Metamonada</taxon>
        <taxon>Parabasalia</taxon>
        <taxon>Tritrichomonadida</taxon>
        <taxon>Tritrichomonadidae</taxon>
        <taxon>Tritrichomonas</taxon>
    </lineage>
</organism>
<keyword evidence="4" id="KW-0378">Hydrolase</keyword>